<dbReference type="EMBL" id="BGZK01002928">
    <property type="protein sequence ID" value="GBP97397.1"/>
    <property type="molecule type" value="Genomic_DNA"/>
</dbReference>
<gene>
    <name evidence="2" type="ORF">EVAR_69871_1</name>
</gene>
<protein>
    <recommendedName>
        <fullName evidence="4">Mos1 transposase HTH domain-containing protein</fullName>
    </recommendedName>
</protein>
<keyword evidence="3" id="KW-1185">Reference proteome</keyword>
<dbReference type="OrthoDB" id="10017160at2759"/>
<reference evidence="2 3" key="1">
    <citation type="journal article" date="2019" name="Commun. Biol.">
        <title>The bagworm genome reveals a unique fibroin gene that provides high tensile strength.</title>
        <authorList>
            <person name="Kono N."/>
            <person name="Nakamura H."/>
            <person name="Ohtoshi R."/>
            <person name="Tomita M."/>
            <person name="Numata K."/>
            <person name="Arakawa K."/>
        </authorList>
    </citation>
    <scope>NUCLEOTIDE SEQUENCE [LARGE SCALE GENOMIC DNA]</scope>
</reference>
<feature type="region of interest" description="Disordered" evidence="1">
    <location>
        <begin position="284"/>
        <end position="325"/>
    </location>
</feature>
<accession>A0A4C2AF11</accession>
<evidence type="ECO:0000313" key="2">
    <source>
        <dbReference type="EMBL" id="GBP97397.1"/>
    </source>
</evidence>
<dbReference type="Proteomes" id="UP000299102">
    <property type="component" value="Unassembled WGS sequence"/>
</dbReference>
<proteinExistence type="predicted"/>
<feature type="compositionally biased region" description="Basic and acidic residues" evidence="1">
    <location>
        <begin position="314"/>
        <end position="325"/>
    </location>
</feature>
<name>A0A4C2AF11_EUMVA</name>
<sequence>MIIYNWLAEFKRGHINLSDEIRDGRPSTAVNNKNVDAVRRMIETDTHVALSRDSDILRHRHESNTVNPTQTISSVAQQNPYLLQARRKELRSKNERSHLRRQGKTNVSNTKKNVMIEISKIGVITCGTQLILFYIFTSARAPLCTLAPLGTCLVCLKDNPPLGRGTQSSYSAILSWQTDTYVFRRFSELRQRERGSEQKPGNEGPCKYKPGTVNFGGSSAFVYEPEEEGHLTTSAASTWASGLSMIARRSSSFNLFLPLKWTVHFDTSNSVIITLAIHARHHPTMRTDRRADPTSAPIRGHDIIVLSTGRGRRRSDERPRRLESK</sequence>
<evidence type="ECO:0000313" key="3">
    <source>
        <dbReference type="Proteomes" id="UP000299102"/>
    </source>
</evidence>
<evidence type="ECO:0000256" key="1">
    <source>
        <dbReference type="SAM" id="MobiDB-lite"/>
    </source>
</evidence>
<dbReference type="AlphaFoldDB" id="A0A4C2AF11"/>
<evidence type="ECO:0008006" key="4">
    <source>
        <dbReference type="Google" id="ProtNLM"/>
    </source>
</evidence>
<comment type="caution">
    <text evidence="2">The sequence shown here is derived from an EMBL/GenBank/DDBJ whole genome shotgun (WGS) entry which is preliminary data.</text>
</comment>
<organism evidence="2 3">
    <name type="scientific">Eumeta variegata</name>
    <name type="common">Bagworm moth</name>
    <name type="synonym">Eumeta japonica</name>
    <dbReference type="NCBI Taxonomy" id="151549"/>
    <lineage>
        <taxon>Eukaryota</taxon>
        <taxon>Metazoa</taxon>
        <taxon>Ecdysozoa</taxon>
        <taxon>Arthropoda</taxon>
        <taxon>Hexapoda</taxon>
        <taxon>Insecta</taxon>
        <taxon>Pterygota</taxon>
        <taxon>Neoptera</taxon>
        <taxon>Endopterygota</taxon>
        <taxon>Lepidoptera</taxon>
        <taxon>Glossata</taxon>
        <taxon>Ditrysia</taxon>
        <taxon>Tineoidea</taxon>
        <taxon>Psychidae</taxon>
        <taxon>Oiketicinae</taxon>
        <taxon>Eumeta</taxon>
    </lineage>
</organism>